<name>A0ABS0IF42_9BACT</name>
<comment type="caution">
    <text evidence="2">The sequence shown here is derived from an EMBL/GenBank/DDBJ whole genome shotgun (WGS) entry which is preliminary data.</text>
</comment>
<evidence type="ECO:0000256" key="1">
    <source>
        <dbReference type="SAM" id="Phobius"/>
    </source>
</evidence>
<sequence>MKAKHALILYALGLCGDAIGTLFIIEHWVGGREISLVASLIKLCGILLLLAKLLAHPRVKQFLNS</sequence>
<feature type="transmembrane region" description="Helical" evidence="1">
    <location>
        <begin position="7"/>
        <end position="28"/>
    </location>
</feature>
<evidence type="ECO:0000313" key="3">
    <source>
        <dbReference type="Proteomes" id="UP000597617"/>
    </source>
</evidence>
<keyword evidence="1" id="KW-0812">Transmembrane</keyword>
<dbReference type="RefSeq" id="WP_196281304.1">
    <property type="nucleotide sequence ID" value="NZ_JADQDQ010000002.1"/>
</dbReference>
<dbReference type="Proteomes" id="UP000597617">
    <property type="component" value="Unassembled WGS sequence"/>
</dbReference>
<reference evidence="2 3" key="1">
    <citation type="submission" date="2020-11" db="EMBL/GenBank/DDBJ databases">
        <authorList>
            <person name="Kim M.K."/>
        </authorList>
    </citation>
    <scope>NUCLEOTIDE SEQUENCE [LARGE SCALE GENOMIC DNA]</scope>
    <source>
        <strain evidence="2 3">BT683</strain>
    </source>
</reference>
<organism evidence="2 3">
    <name type="scientific">Hymenobacter jeongseonensis</name>
    <dbReference type="NCBI Taxonomy" id="2791027"/>
    <lineage>
        <taxon>Bacteria</taxon>
        <taxon>Pseudomonadati</taxon>
        <taxon>Bacteroidota</taxon>
        <taxon>Cytophagia</taxon>
        <taxon>Cytophagales</taxon>
        <taxon>Hymenobacteraceae</taxon>
        <taxon>Hymenobacter</taxon>
    </lineage>
</organism>
<feature type="transmembrane region" description="Helical" evidence="1">
    <location>
        <begin position="34"/>
        <end position="55"/>
    </location>
</feature>
<keyword evidence="3" id="KW-1185">Reference proteome</keyword>
<gene>
    <name evidence="2" type="ORF">I2I05_05960</name>
</gene>
<keyword evidence="1" id="KW-0472">Membrane</keyword>
<proteinExistence type="predicted"/>
<dbReference type="EMBL" id="JADQDQ010000002">
    <property type="protein sequence ID" value="MBF9236935.1"/>
    <property type="molecule type" value="Genomic_DNA"/>
</dbReference>
<evidence type="ECO:0000313" key="2">
    <source>
        <dbReference type="EMBL" id="MBF9236935.1"/>
    </source>
</evidence>
<keyword evidence="1" id="KW-1133">Transmembrane helix</keyword>
<accession>A0ABS0IF42</accession>
<protein>
    <submittedName>
        <fullName evidence="2">Gliding motility protein GldL</fullName>
    </submittedName>
</protein>